<reference evidence="2 3" key="1">
    <citation type="submission" date="2017-05" db="EMBL/GenBank/DDBJ databases">
        <authorList>
            <person name="Song R."/>
            <person name="Chenine A.L."/>
            <person name="Ruprecht R.M."/>
        </authorList>
    </citation>
    <scope>NUCLEOTIDE SEQUENCE [LARGE SCALE GENOMIC DNA]</scope>
    <source>
        <strain evidence="2 3">CECT 8898</strain>
    </source>
</reference>
<accession>A0A238KUX1</accession>
<sequence length="711" mass="75862">MVPAAVRLAAEDRVVEAIDLRGFGQVVEAAGVAHEDVEAPGPGQRIRPASAGDDVVSGAAGQVFGRRGAGHDQVLHRQHRQVDADRDRIAELVHDQTAPVRADHRSMLAADRVGPRHHGKFRGSDWRAVIGKQLQAPVRRIGCRHVDHIRRLVPQDKPVGQRKQPRRALRVADRVIAAEDRDRHAEVGVQDRHGDRRVRVEERARNIVALDAGHGPGQRDSPVVQNHRRNDRIDLGAVRLGPGAQCARAVDDGRSALRRACHVMALRGDDTKAVHREGDDAAAGLDDGKAAVPGPADRAIDRLAADVDAGLPVHHGQPPFVRHGQGTGGQHLRGHLLGEQEQVAPRDRRARPLRRAIRGKTAQVALGRKDGAAVRLQAVVQDKAALGGRRRAVDRLGKSEGAGGIGQIGGIHLGRRHQHVARQVDHGKERGFGIEKRGGVAEFDLPGVDDSSIAEVEGRSGKAPFGCCLVVSVKADERKEGDGHTGGSPKKARADMSNGPHNQQCPDGRLPPARRGENWPFQEPGQGLDGLADGLRGNRRGAAKTIGPRPCGVTRWHGVLNGGSPGQIRRDQGRTAGQDAPENPLADTGASLRRVHPPQVSACAAARPSDDVAVGLVVPDGGDAFGAADADAGNLVRGWGVASMPLSVTMITPSRGAKSMPFGMVTMSRRHLPRLGGSPERARLGQVRLVKPGVPVVRAEFEPVFDPEQRP</sequence>
<dbReference type="AlphaFoldDB" id="A0A238KUX1"/>
<organism evidence="2 3">
    <name type="scientific">Maliponia aquimaris</name>
    <dbReference type="NCBI Taxonomy" id="1673631"/>
    <lineage>
        <taxon>Bacteria</taxon>
        <taxon>Pseudomonadati</taxon>
        <taxon>Pseudomonadota</taxon>
        <taxon>Alphaproteobacteria</taxon>
        <taxon>Rhodobacterales</taxon>
        <taxon>Paracoccaceae</taxon>
        <taxon>Maliponia</taxon>
    </lineage>
</organism>
<keyword evidence="3" id="KW-1185">Reference proteome</keyword>
<dbReference type="EMBL" id="FXYF01000010">
    <property type="protein sequence ID" value="SMX46440.1"/>
    <property type="molecule type" value="Genomic_DNA"/>
</dbReference>
<protein>
    <submittedName>
        <fullName evidence="2">Uncharacterized protein</fullName>
    </submittedName>
</protein>
<proteinExistence type="predicted"/>
<feature type="region of interest" description="Disordered" evidence="1">
    <location>
        <begin position="477"/>
        <end position="591"/>
    </location>
</feature>
<name>A0A238KUX1_9RHOB</name>
<evidence type="ECO:0000256" key="1">
    <source>
        <dbReference type="SAM" id="MobiDB-lite"/>
    </source>
</evidence>
<evidence type="ECO:0000313" key="3">
    <source>
        <dbReference type="Proteomes" id="UP000207598"/>
    </source>
</evidence>
<dbReference type="Proteomes" id="UP000207598">
    <property type="component" value="Unassembled WGS sequence"/>
</dbReference>
<gene>
    <name evidence="2" type="ORF">MAA8898_03398</name>
</gene>
<evidence type="ECO:0000313" key="2">
    <source>
        <dbReference type="EMBL" id="SMX46440.1"/>
    </source>
</evidence>